<evidence type="ECO:0000313" key="3">
    <source>
        <dbReference type="Proteomes" id="UP000199664"/>
    </source>
</evidence>
<evidence type="ECO:0008006" key="4">
    <source>
        <dbReference type="Google" id="ProtNLM"/>
    </source>
</evidence>
<keyword evidence="1" id="KW-0812">Transmembrane</keyword>
<keyword evidence="1" id="KW-1133">Transmembrane helix</keyword>
<dbReference type="AlphaFoldDB" id="A0A1H7YV23"/>
<sequence length="67" mass="7580">MSNGPASVEPPPRPGGLVRGFLRLIVEVDESRRWTHRVRAALLLVLLLVGFGALGYWIPEIIERYLR</sequence>
<dbReference type="EMBL" id="FOAN01000013">
    <property type="protein sequence ID" value="SEM50082.1"/>
    <property type="molecule type" value="Genomic_DNA"/>
</dbReference>
<keyword evidence="1" id="KW-0472">Membrane</keyword>
<evidence type="ECO:0000256" key="1">
    <source>
        <dbReference type="SAM" id="Phobius"/>
    </source>
</evidence>
<dbReference type="OrthoDB" id="8163206at2"/>
<name>A0A1H7YV23_9HYPH</name>
<feature type="transmembrane region" description="Helical" evidence="1">
    <location>
        <begin position="40"/>
        <end position="58"/>
    </location>
</feature>
<evidence type="ECO:0000313" key="2">
    <source>
        <dbReference type="EMBL" id="SEM50082.1"/>
    </source>
</evidence>
<keyword evidence="3" id="KW-1185">Reference proteome</keyword>
<dbReference type="RefSeq" id="WP_091842020.1">
    <property type="nucleotide sequence ID" value="NZ_FOAN01000013.1"/>
</dbReference>
<proteinExistence type="predicted"/>
<accession>A0A1H7YV23</accession>
<organism evidence="2 3">
    <name type="scientific">Bosea lupini</name>
    <dbReference type="NCBI Taxonomy" id="1036779"/>
    <lineage>
        <taxon>Bacteria</taxon>
        <taxon>Pseudomonadati</taxon>
        <taxon>Pseudomonadota</taxon>
        <taxon>Alphaproteobacteria</taxon>
        <taxon>Hyphomicrobiales</taxon>
        <taxon>Boseaceae</taxon>
        <taxon>Bosea</taxon>
    </lineage>
</organism>
<dbReference type="Proteomes" id="UP000199664">
    <property type="component" value="Unassembled WGS sequence"/>
</dbReference>
<gene>
    <name evidence="2" type="ORF">SAMN04515666_1137</name>
</gene>
<protein>
    <recommendedName>
        <fullName evidence="4">Preprotein translocase subunit SecE</fullName>
    </recommendedName>
</protein>
<reference evidence="3" key="1">
    <citation type="submission" date="2016-10" db="EMBL/GenBank/DDBJ databases">
        <authorList>
            <person name="Varghese N."/>
            <person name="Submissions S."/>
        </authorList>
    </citation>
    <scope>NUCLEOTIDE SEQUENCE [LARGE SCALE GENOMIC DNA]</scope>
    <source>
        <strain evidence="3">LMG 26383,CCUG 61248,R- 45681</strain>
    </source>
</reference>